<dbReference type="EMBL" id="KN562106">
    <property type="protein sequence ID" value="KHJ85935.1"/>
    <property type="molecule type" value="Genomic_DNA"/>
</dbReference>
<gene>
    <name evidence="2" type="ORF">OESDEN_14329</name>
</gene>
<reference evidence="2 3" key="1">
    <citation type="submission" date="2014-03" db="EMBL/GenBank/DDBJ databases">
        <title>Draft genome of the hookworm Oesophagostomum dentatum.</title>
        <authorList>
            <person name="Mitreva M."/>
        </authorList>
    </citation>
    <scope>NUCLEOTIDE SEQUENCE [LARGE SCALE GENOMIC DNA]</scope>
    <source>
        <strain evidence="2 3">OD-Hann</strain>
    </source>
</reference>
<dbReference type="AlphaFoldDB" id="A0A0B1SRT3"/>
<accession>A0A0B1SRT3</accession>
<feature type="coiled-coil region" evidence="1">
    <location>
        <begin position="130"/>
        <end position="164"/>
    </location>
</feature>
<organism evidence="2 3">
    <name type="scientific">Oesophagostomum dentatum</name>
    <name type="common">Nodular worm</name>
    <dbReference type="NCBI Taxonomy" id="61180"/>
    <lineage>
        <taxon>Eukaryota</taxon>
        <taxon>Metazoa</taxon>
        <taxon>Ecdysozoa</taxon>
        <taxon>Nematoda</taxon>
        <taxon>Chromadorea</taxon>
        <taxon>Rhabditida</taxon>
        <taxon>Rhabditina</taxon>
        <taxon>Rhabditomorpha</taxon>
        <taxon>Strongyloidea</taxon>
        <taxon>Strongylidae</taxon>
        <taxon>Oesophagostomum</taxon>
    </lineage>
</organism>
<proteinExistence type="predicted"/>
<evidence type="ECO:0000313" key="3">
    <source>
        <dbReference type="Proteomes" id="UP000053660"/>
    </source>
</evidence>
<evidence type="ECO:0000313" key="2">
    <source>
        <dbReference type="EMBL" id="KHJ85935.1"/>
    </source>
</evidence>
<name>A0A0B1SRT3_OESDE</name>
<dbReference type="OrthoDB" id="447953at2759"/>
<dbReference type="Proteomes" id="UP000053660">
    <property type="component" value="Unassembled WGS sequence"/>
</dbReference>
<keyword evidence="3" id="KW-1185">Reference proteome</keyword>
<protein>
    <submittedName>
        <fullName evidence="2">Uncharacterized protein</fullName>
    </submittedName>
</protein>
<sequence length="251" mass="29465">MLDLRAELVKNCDIYKEGFIRLNELVNSAFAEKMKQVKDHYTSELDRITSGQQNIITELQHRVEDYDRLEALYREEKEGLVRDLALQQGEVESYVLSGEVISLEERVKNVRSETYKEGIIAMELEKNRLSTEYEEVIEGKDAQIRQLQKDLEKKNAEIARLQSDPDSEAFRKSVISEIRAELEKESKGKLDLLTKGITQKKEEECARLRKEMEYEMRMKEMDGVRLLECCFTCTISFILLYMLELYEHCIL</sequence>
<evidence type="ECO:0000256" key="1">
    <source>
        <dbReference type="SAM" id="Coils"/>
    </source>
</evidence>
<keyword evidence="1" id="KW-0175">Coiled coil</keyword>